<dbReference type="AlphaFoldDB" id="K0VM28"/>
<evidence type="ECO:0008006" key="4">
    <source>
        <dbReference type="Google" id="ProtNLM"/>
    </source>
</evidence>
<proteinExistence type="predicted"/>
<accession>K0VM28</accession>
<sequence>MSTEITVRGSYSAFRPPERATVHASISYHGPEMDWVYDQVARDLDVVKESVLRLKDGDDGAVMSWSAAQLRTWTRRSFNDDGEELPLVHVASIALEVKFRDFTTLSQWVQRHVTGTEGFELSYVKWALTTKSRDELVTQVRTGAVRNAAARAQLYADALDLGTVRPVAIADAGMLGAQSHSQGDGGIGPLHAAPESSGGGPAVALVPEDIRVSATVDARFVTAS</sequence>
<evidence type="ECO:0000313" key="3">
    <source>
        <dbReference type="Proteomes" id="UP000006072"/>
    </source>
</evidence>
<comment type="caution">
    <text evidence="2">The sequence shown here is derived from an EMBL/GenBank/DDBJ whole genome shotgun (WGS) entry which is preliminary data.</text>
</comment>
<dbReference type="Gene3D" id="3.30.70.2970">
    <property type="entry name" value="Protein of unknown function (DUF541), domain 2"/>
    <property type="match status" value="1"/>
</dbReference>
<protein>
    <recommendedName>
        <fullName evidence="4">SIMPL domain-containing protein</fullName>
    </recommendedName>
</protein>
<reference evidence="2 3" key="1">
    <citation type="journal article" date="2012" name="J. Bacteriol.">
        <title>Complete Genome Sequence of Mycobacterium vaccae Type Strain ATCC 25954.</title>
        <authorList>
            <person name="Ho Y.S."/>
            <person name="Adroub S.A."/>
            <person name="Abadi M."/>
            <person name="Al Alwan B."/>
            <person name="Alkhateeb R."/>
            <person name="Gao G."/>
            <person name="Ragab A."/>
            <person name="Ali S."/>
            <person name="van Soolingen D."/>
            <person name="Bitter W."/>
            <person name="Pain A."/>
            <person name="Abdallah A.M."/>
        </authorList>
    </citation>
    <scope>NUCLEOTIDE SEQUENCE [LARGE SCALE GENOMIC DNA]</scope>
    <source>
        <strain evidence="2 3">ATCC 25954</strain>
    </source>
</reference>
<feature type="region of interest" description="Disordered" evidence="1">
    <location>
        <begin position="180"/>
        <end position="200"/>
    </location>
</feature>
<organism evidence="2 3">
    <name type="scientific">Mycolicibacterium vaccae ATCC 25954</name>
    <dbReference type="NCBI Taxonomy" id="1194972"/>
    <lineage>
        <taxon>Bacteria</taxon>
        <taxon>Bacillati</taxon>
        <taxon>Actinomycetota</taxon>
        <taxon>Actinomycetes</taxon>
        <taxon>Mycobacteriales</taxon>
        <taxon>Mycobacteriaceae</taxon>
        <taxon>Mycolicibacterium</taxon>
    </lineage>
</organism>
<evidence type="ECO:0000256" key="1">
    <source>
        <dbReference type="SAM" id="MobiDB-lite"/>
    </source>
</evidence>
<name>K0VM28_MYCVA</name>
<dbReference type="Gene3D" id="3.30.110.170">
    <property type="entry name" value="Protein of unknown function (DUF541), domain 1"/>
    <property type="match status" value="1"/>
</dbReference>
<dbReference type="RefSeq" id="WP_003929806.1">
    <property type="nucleotide sequence ID" value="NZ_JH814687.1"/>
</dbReference>
<dbReference type="PATRIC" id="fig|1194972.3.peg.616"/>
<keyword evidence="3" id="KW-1185">Reference proteome</keyword>
<evidence type="ECO:0000313" key="2">
    <source>
        <dbReference type="EMBL" id="EJZ12199.1"/>
    </source>
</evidence>
<dbReference type="Pfam" id="PF04402">
    <property type="entry name" value="SIMPL"/>
    <property type="match status" value="1"/>
</dbReference>
<dbReference type="EMBL" id="ALQA01000004">
    <property type="protein sequence ID" value="EJZ12199.1"/>
    <property type="molecule type" value="Genomic_DNA"/>
</dbReference>
<gene>
    <name evidence="2" type="ORF">MVAC_03046</name>
</gene>
<dbReference type="Proteomes" id="UP000006072">
    <property type="component" value="Unassembled WGS sequence"/>
</dbReference>
<dbReference type="HOGENOM" id="CLU_075628_2_0_11"/>
<dbReference type="InterPro" id="IPR007497">
    <property type="entry name" value="SIMPL/DUF541"/>
</dbReference>
<dbReference type="eggNOG" id="COG2968">
    <property type="taxonomic scope" value="Bacteria"/>
</dbReference>